<keyword evidence="3" id="KW-1185">Reference proteome</keyword>
<reference evidence="3" key="1">
    <citation type="journal article" date="2019" name="Int. J. Syst. Evol. Microbiol.">
        <title>The Global Catalogue of Microorganisms (GCM) 10K type strain sequencing project: providing services to taxonomists for standard genome sequencing and annotation.</title>
        <authorList>
            <consortium name="The Broad Institute Genomics Platform"/>
            <consortium name="The Broad Institute Genome Sequencing Center for Infectious Disease"/>
            <person name="Wu L."/>
            <person name="Ma J."/>
        </authorList>
    </citation>
    <scope>NUCLEOTIDE SEQUENCE [LARGE SCALE GENOMIC DNA]</scope>
    <source>
        <strain evidence="3">CCUG 39402</strain>
    </source>
</reference>
<name>A0ABW1TT51_9BURK</name>
<evidence type="ECO:0000313" key="3">
    <source>
        <dbReference type="Proteomes" id="UP001596270"/>
    </source>
</evidence>
<accession>A0ABW1TT51</accession>
<proteinExistence type="predicted"/>
<sequence length="141" mass="15921">MKPFASAEVAARFSAYPPNVRPKLLALRELVFQAAATVKGLGEIEESLKWGEPAYATKDRSGSTVRIDWKKKDPDHYAMYFNCKTSLVETFRTIFPNDFKFEGNRALVFSLEDKVPRDSLEICIVASLTYHLKKRSASGVK</sequence>
<evidence type="ECO:0000259" key="1">
    <source>
        <dbReference type="Pfam" id="PF08818"/>
    </source>
</evidence>
<organism evidence="2 3">
    <name type="scientific">Polaromonas aquatica</name>
    <dbReference type="NCBI Taxonomy" id="332657"/>
    <lineage>
        <taxon>Bacteria</taxon>
        <taxon>Pseudomonadati</taxon>
        <taxon>Pseudomonadota</taxon>
        <taxon>Betaproteobacteria</taxon>
        <taxon>Burkholderiales</taxon>
        <taxon>Comamonadaceae</taxon>
        <taxon>Polaromonas</taxon>
    </lineage>
</organism>
<protein>
    <submittedName>
        <fullName evidence="2">DUF1801 domain-containing protein</fullName>
    </submittedName>
</protein>
<dbReference type="Proteomes" id="UP001596270">
    <property type="component" value="Unassembled WGS sequence"/>
</dbReference>
<dbReference type="InterPro" id="IPR014922">
    <property type="entry name" value="YdhG-like"/>
</dbReference>
<dbReference type="EMBL" id="JBHSRS010000013">
    <property type="protein sequence ID" value="MFC6280734.1"/>
    <property type="molecule type" value="Genomic_DNA"/>
</dbReference>
<dbReference type="SUPFAM" id="SSF159888">
    <property type="entry name" value="YdhG-like"/>
    <property type="match status" value="1"/>
</dbReference>
<dbReference type="RefSeq" id="WP_371435699.1">
    <property type="nucleotide sequence ID" value="NZ_JBHSRS010000013.1"/>
</dbReference>
<dbReference type="Pfam" id="PF08818">
    <property type="entry name" value="DUF1801"/>
    <property type="match status" value="1"/>
</dbReference>
<feature type="domain" description="YdhG-like" evidence="1">
    <location>
        <begin position="21"/>
        <end position="124"/>
    </location>
</feature>
<evidence type="ECO:0000313" key="2">
    <source>
        <dbReference type="EMBL" id="MFC6280734.1"/>
    </source>
</evidence>
<comment type="caution">
    <text evidence="2">The sequence shown here is derived from an EMBL/GenBank/DDBJ whole genome shotgun (WGS) entry which is preliminary data.</text>
</comment>
<gene>
    <name evidence="2" type="ORF">ACFQND_05755</name>
</gene>